<feature type="transmembrane region" description="Helical" evidence="14">
    <location>
        <begin position="7"/>
        <end position="30"/>
    </location>
</feature>
<dbReference type="RefSeq" id="WP_379280249.1">
    <property type="nucleotide sequence ID" value="NZ_JBHUGT010000011.1"/>
</dbReference>
<keyword evidence="8" id="KW-0547">Nucleotide-binding</keyword>
<dbReference type="InterPro" id="IPR004358">
    <property type="entry name" value="Sig_transdc_His_kin-like_C"/>
</dbReference>
<dbReference type="InterPro" id="IPR010559">
    <property type="entry name" value="Sig_transdc_His_kin_internal"/>
</dbReference>
<dbReference type="InterPro" id="IPR050640">
    <property type="entry name" value="Bact_2-comp_sensor_kinase"/>
</dbReference>
<evidence type="ECO:0000256" key="10">
    <source>
        <dbReference type="ARBA" id="ARBA00022840"/>
    </source>
</evidence>
<evidence type="ECO:0000256" key="6">
    <source>
        <dbReference type="ARBA" id="ARBA00022679"/>
    </source>
</evidence>
<dbReference type="Gene3D" id="3.30.450.20">
    <property type="entry name" value="PAS domain"/>
    <property type="match status" value="2"/>
</dbReference>
<evidence type="ECO:0000259" key="16">
    <source>
        <dbReference type="PROSITE" id="PS50885"/>
    </source>
</evidence>
<evidence type="ECO:0000259" key="15">
    <source>
        <dbReference type="PROSITE" id="PS50109"/>
    </source>
</evidence>
<dbReference type="Gene3D" id="6.10.340.10">
    <property type="match status" value="1"/>
</dbReference>
<dbReference type="PROSITE" id="PS50885">
    <property type="entry name" value="HAMP"/>
    <property type="match status" value="1"/>
</dbReference>
<dbReference type="EMBL" id="JBHUMY010000043">
    <property type="protein sequence ID" value="MFD2663555.1"/>
    <property type="molecule type" value="Genomic_DNA"/>
</dbReference>
<keyword evidence="18" id="KW-1185">Reference proteome</keyword>
<keyword evidence="10" id="KW-0067">ATP-binding</keyword>
<dbReference type="SUPFAM" id="SSF55874">
    <property type="entry name" value="ATPase domain of HSP90 chaperone/DNA topoisomerase II/histidine kinase"/>
    <property type="match status" value="1"/>
</dbReference>
<dbReference type="EC" id="2.7.13.3" evidence="3"/>
<evidence type="ECO:0000256" key="4">
    <source>
        <dbReference type="ARBA" id="ARBA00022475"/>
    </source>
</evidence>
<name>A0ABW5R4Y3_9BACL</name>
<keyword evidence="13 14" id="KW-0472">Membrane</keyword>
<comment type="caution">
    <text evidence="17">The sequence shown here is derived from an EMBL/GenBank/DDBJ whole genome shotgun (WGS) entry which is preliminary data.</text>
</comment>
<keyword evidence="7 14" id="KW-0812">Transmembrane</keyword>
<keyword evidence="11 14" id="KW-1133">Transmembrane helix</keyword>
<dbReference type="InterPro" id="IPR036890">
    <property type="entry name" value="HATPase_C_sf"/>
</dbReference>
<keyword evidence="9 17" id="KW-0418">Kinase</keyword>
<evidence type="ECO:0000256" key="12">
    <source>
        <dbReference type="ARBA" id="ARBA00023012"/>
    </source>
</evidence>
<evidence type="ECO:0000256" key="3">
    <source>
        <dbReference type="ARBA" id="ARBA00012438"/>
    </source>
</evidence>
<accession>A0ABW5R4Y3</accession>
<evidence type="ECO:0000256" key="11">
    <source>
        <dbReference type="ARBA" id="ARBA00022989"/>
    </source>
</evidence>
<dbReference type="InterPro" id="IPR005467">
    <property type="entry name" value="His_kinase_dom"/>
</dbReference>
<dbReference type="GO" id="GO:0004673">
    <property type="term" value="F:protein histidine kinase activity"/>
    <property type="evidence" value="ECO:0007669"/>
    <property type="project" value="UniProtKB-EC"/>
</dbReference>
<dbReference type="PANTHER" id="PTHR34220:SF7">
    <property type="entry name" value="SENSOR HISTIDINE KINASE YPDA"/>
    <property type="match status" value="1"/>
</dbReference>
<evidence type="ECO:0000313" key="17">
    <source>
        <dbReference type="EMBL" id="MFD2663555.1"/>
    </source>
</evidence>
<sequence length="576" mass="64743">MKLRRKILLANVLLVFIPVIAMGAISYFSFSNAIETKSSNFYWISLLETDRKLKFALGEITTISNSAITQPVLQQALKNPPSTVLGYDTKQELNNLLVNHPMIVSFALYSRDKLIYGGDSPIPASGLKAQPWYADMVAAEGRPVWSGPGENGSAAAGRPVLIQARVVKDYYSLEDIGCIVLYIKPDILDQVFWDAATLEKGDMLLVNREGSIVFGKSGEHIGEKASFPFLSPDYRNDKGYYIDKYNGAKSLITFLPSHNPDWYLTAITPTTVLQAESVPLRNTAVLLAVFSLISALLFDRFFVTRLVRSIISTVNGMRRVERRVFTRIPEGIERTNDESRMLVDGFNRMSGQIQDLLRQVEAEQAMKKEAELQALVSQINPHFIYNSLESINSMAVLQGNKDISRMVVSLGRLLRISISENQELIPLWMEFEHVKHYLNIQKFRFEDQFEYSLELPDELRGCMTQKLIVQPIVENALYHAIEPMQRQGTIHVRASAGVQEIWIDITDNGPGFDEAVLAELWTRSGASGKKYKDSGVGLRNVHERVRIRFGSPYGMTVCSSPGLGSTIRIRVPRIDP</sequence>
<keyword evidence="4" id="KW-1003">Cell membrane</keyword>
<dbReference type="PROSITE" id="PS50109">
    <property type="entry name" value="HIS_KIN"/>
    <property type="match status" value="1"/>
</dbReference>
<comment type="catalytic activity">
    <reaction evidence="1">
        <text>ATP + protein L-histidine = ADP + protein N-phospho-L-histidine.</text>
        <dbReference type="EC" id="2.7.13.3"/>
    </reaction>
</comment>
<evidence type="ECO:0000256" key="9">
    <source>
        <dbReference type="ARBA" id="ARBA00022777"/>
    </source>
</evidence>
<evidence type="ECO:0000256" key="7">
    <source>
        <dbReference type="ARBA" id="ARBA00022692"/>
    </source>
</evidence>
<dbReference type="Gene3D" id="3.30.565.10">
    <property type="entry name" value="Histidine kinase-like ATPase, C-terminal domain"/>
    <property type="match status" value="1"/>
</dbReference>
<reference evidence="18" key="1">
    <citation type="journal article" date="2019" name="Int. J. Syst. Evol. Microbiol.">
        <title>The Global Catalogue of Microorganisms (GCM) 10K type strain sequencing project: providing services to taxonomists for standard genome sequencing and annotation.</title>
        <authorList>
            <consortium name="The Broad Institute Genomics Platform"/>
            <consortium name="The Broad Institute Genome Sequencing Center for Infectious Disease"/>
            <person name="Wu L."/>
            <person name="Ma J."/>
        </authorList>
    </citation>
    <scope>NUCLEOTIDE SEQUENCE [LARGE SCALE GENOMIC DNA]</scope>
    <source>
        <strain evidence="18">TISTR 1827</strain>
    </source>
</reference>
<dbReference type="Pfam" id="PF02518">
    <property type="entry name" value="HATPase_c"/>
    <property type="match status" value="1"/>
</dbReference>
<proteinExistence type="predicted"/>
<evidence type="ECO:0000256" key="8">
    <source>
        <dbReference type="ARBA" id="ARBA00022741"/>
    </source>
</evidence>
<protein>
    <recommendedName>
        <fullName evidence="3">histidine kinase</fullName>
        <ecNumber evidence="3">2.7.13.3</ecNumber>
    </recommendedName>
</protein>
<feature type="domain" description="HAMP" evidence="16">
    <location>
        <begin position="304"/>
        <end position="358"/>
    </location>
</feature>
<feature type="domain" description="Histidine kinase" evidence="15">
    <location>
        <begin position="468"/>
        <end position="575"/>
    </location>
</feature>
<evidence type="ECO:0000313" key="18">
    <source>
        <dbReference type="Proteomes" id="UP001597493"/>
    </source>
</evidence>
<evidence type="ECO:0000256" key="5">
    <source>
        <dbReference type="ARBA" id="ARBA00022553"/>
    </source>
</evidence>
<gene>
    <name evidence="17" type="ORF">ACFSW5_25270</name>
</gene>
<dbReference type="Proteomes" id="UP001597493">
    <property type="component" value="Unassembled WGS sequence"/>
</dbReference>
<keyword evidence="12" id="KW-0902">Two-component regulatory system</keyword>
<keyword evidence="5" id="KW-0597">Phosphoprotein</keyword>
<dbReference type="PANTHER" id="PTHR34220">
    <property type="entry name" value="SENSOR HISTIDINE KINASE YPDA"/>
    <property type="match status" value="1"/>
</dbReference>
<evidence type="ECO:0000256" key="14">
    <source>
        <dbReference type="SAM" id="Phobius"/>
    </source>
</evidence>
<comment type="subcellular location">
    <subcellularLocation>
        <location evidence="2">Cell membrane</location>
        <topology evidence="2">Multi-pass membrane protein</topology>
    </subcellularLocation>
</comment>
<dbReference type="InterPro" id="IPR003594">
    <property type="entry name" value="HATPase_dom"/>
</dbReference>
<dbReference type="InterPro" id="IPR033479">
    <property type="entry name" value="dCache_1"/>
</dbReference>
<keyword evidence="6 17" id="KW-0808">Transferase</keyword>
<dbReference type="PRINTS" id="PR00344">
    <property type="entry name" value="BCTRLSENSOR"/>
</dbReference>
<evidence type="ECO:0000256" key="2">
    <source>
        <dbReference type="ARBA" id="ARBA00004651"/>
    </source>
</evidence>
<evidence type="ECO:0000256" key="13">
    <source>
        <dbReference type="ARBA" id="ARBA00023136"/>
    </source>
</evidence>
<dbReference type="Pfam" id="PF06580">
    <property type="entry name" value="His_kinase"/>
    <property type="match status" value="1"/>
</dbReference>
<dbReference type="Pfam" id="PF02743">
    <property type="entry name" value="dCache_1"/>
    <property type="match status" value="1"/>
</dbReference>
<evidence type="ECO:0000256" key="1">
    <source>
        <dbReference type="ARBA" id="ARBA00000085"/>
    </source>
</evidence>
<dbReference type="InterPro" id="IPR003660">
    <property type="entry name" value="HAMP_dom"/>
</dbReference>
<organism evidence="17 18">
    <name type="scientific">Paenibacillus thailandensis</name>
    <dbReference type="NCBI Taxonomy" id="393250"/>
    <lineage>
        <taxon>Bacteria</taxon>
        <taxon>Bacillati</taxon>
        <taxon>Bacillota</taxon>
        <taxon>Bacilli</taxon>
        <taxon>Bacillales</taxon>
        <taxon>Paenibacillaceae</taxon>
        <taxon>Paenibacillus</taxon>
    </lineage>
</organism>
<dbReference type="SMART" id="SM00387">
    <property type="entry name" value="HATPase_c"/>
    <property type="match status" value="1"/>
</dbReference>